<dbReference type="PANTHER" id="PTHR43294">
    <property type="entry name" value="SODIUM/POTASSIUM-TRANSPORTING ATPASE SUBUNIT ALPHA"/>
    <property type="match status" value="1"/>
</dbReference>
<accession>A0A507APU0</accession>
<comment type="subcellular location">
    <subcellularLocation>
        <location evidence="1">Cell membrane</location>
        <topology evidence="1">Multi-pass membrane protein</topology>
    </subcellularLocation>
</comment>
<keyword evidence="13" id="KW-1185">Reference proteome</keyword>
<name>A0A507APU0_9PEZI</name>
<comment type="caution">
    <text evidence="12">The sequence shown here is derived from an EMBL/GenBank/DDBJ whole genome shotgun (WGS) entry which is preliminary data.</text>
</comment>
<reference evidence="12 13" key="1">
    <citation type="submission" date="2019-06" db="EMBL/GenBank/DDBJ databases">
        <title>Draft genome sequence of the filamentous fungus Phialemoniopsis curvata isolated from diesel fuel.</title>
        <authorList>
            <person name="Varaljay V.A."/>
            <person name="Lyon W.J."/>
            <person name="Crouch A.L."/>
            <person name="Drake C.E."/>
            <person name="Hollomon J.M."/>
            <person name="Nadeau L.J."/>
            <person name="Nunn H.S."/>
            <person name="Stevenson B.S."/>
            <person name="Bojanowski C.L."/>
            <person name="Crookes-Goodson W.J."/>
        </authorList>
    </citation>
    <scope>NUCLEOTIDE SEQUENCE [LARGE SCALE GENOMIC DNA]</scope>
    <source>
        <strain evidence="12 13">D216</strain>
    </source>
</reference>
<evidence type="ECO:0000256" key="6">
    <source>
        <dbReference type="ARBA" id="ARBA00022967"/>
    </source>
</evidence>
<dbReference type="InterPro" id="IPR036412">
    <property type="entry name" value="HAD-like_sf"/>
</dbReference>
<keyword evidence="7 10" id="KW-1133">Transmembrane helix</keyword>
<dbReference type="Pfam" id="PF00689">
    <property type="entry name" value="Cation_ATPase_C"/>
    <property type="match status" value="1"/>
</dbReference>
<evidence type="ECO:0000256" key="1">
    <source>
        <dbReference type="ARBA" id="ARBA00004651"/>
    </source>
</evidence>
<dbReference type="GO" id="GO:0006883">
    <property type="term" value="P:intracellular sodium ion homeostasis"/>
    <property type="evidence" value="ECO:0007669"/>
    <property type="project" value="TreeGrafter"/>
</dbReference>
<organism evidence="12 13">
    <name type="scientific">Thyridium curvatum</name>
    <dbReference type="NCBI Taxonomy" id="1093900"/>
    <lineage>
        <taxon>Eukaryota</taxon>
        <taxon>Fungi</taxon>
        <taxon>Dikarya</taxon>
        <taxon>Ascomycota</taxon>
        <taxon>Pezizomycotina</taxon>
        <taxon>Sordariomycetes</taxon>
        <taxon>Sordariomycetidae</taxon>
        <taxon>Thyridiales</taxon>
        <taxon>Thyridiaceae</taxon>
        <taxon>Thyridium</taxon>
    </lineage>
</organism>
<dbReference type="InterPro" id="IPR001757">
    <property type="entry name" value="P_typ_ATPase"/>
</dbReference>
<dbReference type="InterPro" id="IPR044492">
    <property type="entry name" value="P_typ_ATPase_HD_dom"/>
</dbReference>
<evidence type="ECO:0000256" key="3">
    <source>
        <dbReference type="ARBA" id="ARBA00022692"/>
    </source>
</evidence>
<protein>
    <recommendedName>
        <fullName evidence="11">Cation-transporting P-type ATPase N-terminal domain-containing protein</fullName>
    </recommendedName>
</protein>
<dbReference type="Pfam" id="PF00690">
    <property type="entry name" value="Cation_ATPase_N"/>
    <property type="match status" value="1"/>
</dbReference>
<evidence type="ECO:0000256" key="2">
    <source>
        <dbReference type="ARBA" id="ARBA00022475"/>
    </source>
</evidence>
<dbReference type="SUPFAM" id="SSF56784">
    <property type="entry name" value="HAD-like"/>
    <property type="match status" value="1"/>
</dbReference>
<dbReference type="PRINTS" id="PR00121">
    <property type="entry name" value="NAKATPASE"/>
</dbReference>
<dbReference type="SFLD" id="SFLDF00027">
    <property type="entry name" value="p-type_atpase"/>
    <property type="match status" value="1"/>
</dbReference>
<evidence type="ECO:0000256" key="10">
    <source>
        <dbReference type="SAM" id="Phobius"/>
    </source>
</evidence>
<dbReference type="OrthoDB" id="158672at2759"/>
<dbReference type="FunFam" id="3.40.50.1000:FF:000001">
    <property type="entry name" value="Phospholipid-transporting ATPase IC"/>
    <property type="match status" value="1"/>
</dbReference>
<dbReference type="Gene3D" id="3.40.1110.10">
    <property type="entry name" value="Calcium-transporting ATPase, cytoplasmic domain N"/>
    <property type="match status" value="1"/>
</dbReference>
<dbReference type="GeneID" id="41969801"/>
<evidence type="ECO:0000256" key="5">
    <source>
        <dbReference type="ARBA" id="ARBA00022840"/>
    </source>
</evidence>
<sequence length="1089" mass="120284">MAPNDNLIWKQGDEENNPRVSRRDHADFAEKAVEERAKSLRRSTSRRRSIDPSTALPIQYRSLSQDIDEAERQRQIGAAKSKDAVVLKFEAIEWHKQSIQDVQKKLAVQSERGLSSSEVEKRQKEHGKNKISPLPNPWFWKIMGYFFKGFGSILCIGGILVFISWKPLGDPPAVANLALGIVLIAVFVIQAAFNGWQDFSSSRVMQSITAMLPESCHILRDGQRVEVSAMDLVPGDIILLKAGNRIPADVRYLEVSHEMTVDRAVLTGESKPVKATVESTDDNYLETHCIGLQGTHCVSGTATGIVVATGDSTVFGQIAKLTGEPKSGLTTIEKEIFRFVLLIFLIMISWIVILAAVWGGWLRKAHPDWINVPTLIVSCVSVAIAYIPEGLPIATTASLTITANIMKKNKILCKSLKTVETLGAVTVICSDKTGTLTRNKMFVNDCSFGTTTYSTDSVREDMNKTAESPIHQLRAAAGLCNAADFDAETLSQPLADRRIFGDATDQAALRFSETLGPVTALRQAWRQVFELAFDSKNKFMAKAFTMGQSRNQFSICMSAPEAKSFKADSVLLMVKGAPDILLDRCSDIVDNNGSPVALTEQTRAAVMQLKNKWSSDGRRVILVARKVLDASIIRNDTLSSDLESRMMTQTNSGLTLIGLLALIDPPRPEIPGVIATLRGAGIRTFMVTGDFGLTALAISRECGMVVSRTVHDSSALIRFPKSSDSEKAVLSSPPDAALVLTGSDLMTLNDYQWDQVCAYREIVFSRTTPDQKLRIVREFQAREQCVGMTGDGVNDAPALKAADIGISLASGSDIAIEAADMVLLESFGAIVEAVKYGRVVFDNMKKIIAYLLPAGSWSEFWPVFTNVIFGLPQILSSFLMIIICCFTDCIGAIVLAYEVPEADVLLRPPRNPKTTRLVNWKLIFQAYAVVGMIETTLSFTMAYWYLERQGIHFSDIWFRFGEVPSYVTKDDYDAKINEASSIYFINLVVMQWFNLMAVRTRHLSIFQHPPAFNKETQNLLLFPAIALTLGIAVIWLYIPQLQVVLDTSGVPAYHYFLPAAMGLGLLMLDEARKACVRRYPNGILAKMAW</sequence>
<dbReference type="SUPFAM" id="SSF81665">
    <property type="entry name" value="Calcium ATPase, transmembrane domain M"/>
    <property type="match status" value="1"/>
</dbReference>
<dbReference type="InterPro" id="IPR023214">
    <property type="entry name" value="HAD_sf"/>
</dbReference>
<proteinExistence type="predicted"/>
<dbReference type="NCBIfam" id="TIGR01494">
    <property type="entry name" value="ATPase_P-type"/>
    <property type="match status" value="2"/>
</dbReference>
<dbReference type="GO" id="GO:0005391">
    <property type="term" value="F:P-type sodium:potassium-exchanging transporter activity"/>
    <property type="evidence" value="ECO:0007669"/>
    <property type="project" value="TreeGrafter"/>
</dbReference>
<keyword evidence="2" id="KW-1003">Cell membrane</keyword>
<feature type="compositionally biased region" description="Basic and acidic residues" evidence="9">
    <location>
        <begin position="11"/>
        <end position="38"/>
    </location>
</feature>
<dbReference type="PANTHER" id="PTHR43294:SF21">
    <property type="entry name" value="CATION TRANSPORTING ATPASE"/>
    <property type="match status" value="1"/>
</dbReference>
<dbReference type="AlphaFoldDB" id="A0A507APU0"/>
<dbReference type="GO" id="GO:1990573">
    <property type="term" value="P:potassium ion import across plasma membrane"/>
    <property type="evidence" value="ECO:0007669"/>
    <property type="project" value="TreeGrafter"/>
</dbReference>
<keyword evidence="6" id="KW-1278">Translocase</keyword>
<feature type="domain" description="Cation-transporting P-type ATPase N-terminal" evidence="11">
    <location>
        <begin position="93"/>
        <end position="166"/>
    </location>
</feature>
<dbReference type="InterPro" id="IPR023299">
    <property type="entry name" value="ATPase_P-typ_cyto_dom_N"/>
</dbReference>
<dbReference type="InterPro" id="IPR006068">
    <property type="entry name" value="ATPase_P-typ_cation-transptr_C"/>
</dbReference>
<dbReference type="InParanoid" id="A0A507APU0"/>
<keyword evidence="8 10" id="KW-0472">Membrane</keyword>
<dbReference type="SUPFAM" id="SSF81660">
    <property type="entry name" value="Metal cation-transporting ATPase, ATP-binding domain N"/>
    <property type="match status" value="1"/>
</dbReference>
<dbReference type="RefSeq" id="XP_030988569.1">
    <property type="nucleotide sequence ID" value="XM_031136534.1"/>
</dbReference>
<dbReference type="InterPro" id="IPR050510">
    <property type="entry name" value="Cation_transp_ATPase_P-type"/>
</dbReference>
<feature type="transmembrane region" description="Helical" evidence="10">
    <location>
        <begin position="336"/>
        <end position="358"/>
    </location>
</feature>
<dbReference type="Pfam" id="PF00122">
    <property type="entry name" value="E1-E2_ATPase"/>
    <property type="match status" value="1"/>
</dbReference>
<feature type="region of interest" description="Disordered" evidence="9">
    <location>
        <begin position="1"/>
        <end position="51"/>
    </location>
</feature>
<keyword evidence="3 10" id="KW-0812">Transmembrane</keyword>
<dbReference type="EMBL" id="SKBQ01000009">
    <property type="protein sequence ID" value="TPX06858.1"/>
    <property type="molecule type" value="Genomic_DNA"/>
</dbReference>
<dbReference type="SFLD" id="SFLDG00002">
    <property type="entry name" value="C1.7:_P-type_atpase_like"/>
    <property type="match status" value="1"/>
</dbReference>
<feature type="transmembrane region" description="Helical" evidence="10">
    <location>
        <begin position="1019"/>
        <end position="1038"/>
    </location>
</feature>
<dbReference type="GO" id="GO:0005524">
    <property type="term" value="F:ATP binding"/>
    <property type="evidence" value="ECO:0007669"/>
    <property type="project" value="UniProtKB-KW"/>
</dbReference>
<dbReference type="STRING" id="1093900.A0A507APU0"/>
<feature type="transmembrane region" description="Helical" evidence="10">
    <location>
        <begin position="875"/>
        <end position="897"/>
    </location>
</feature>
<dbReference type="Gene3D" id="2.70.150.10">
    <property type="entry name" value="Calcium-transporting ATPase, cytoplasmic transduction domain A"/>
    <property type="match status" value="1"/>
</dbReference>
<dbReference type="PROSITE" id="PS00154">
    <property type="entry name" value="ATPASE_E1_E2"/>
    <property type="match status" value="1"/>
</dbReference>
<keyword evidence="5" id="KW-0067">ATP-binding</keyword>
<evidence type="ECO:0000256" key="7">
    <source>
        <dbReference type="ARBA" id="ARBA00022989"/>
    </source>
</evidence>
<feature type="transmembrane region" description="Helical" evidence="10">
    <location>
        <begin position="918"/>
        <end position="946"/>
    </location>
</feature>
<dbReference type="Pfam" id="PF13246">
    <property type="entry name" value="Cation_ATPase"/>
    <property type="match status" value="1"/>
</dbReference>
<evidence type="ECO:0000256" key="8">
    <source>
        <dbReference type="ARBA" id="ARBA00023136"/>
    </source>
</evidence>
<dbReference type="Gene3D" id="1.20.1110.10">
    <property type="entry name" value="Calcium-transporting ATPase, transmembrane domain"/>
    <property type="match status" value="1"/>
</dbReference>
<dbReference type="GO" id="GO:0036376">
    <property type="term" value="P:sodium ion export across plasma membrane"/>
    <property type="evidence" value="ECO:0007669"/>
    <property type="project" value="TreeGrafter"/>
</dbReference>
<evidence type="ECO:0000256" key="4">
    <source>
        <dbReference type="ARBA" id="ARBA00022741"/>
    </source>
</evidence>
<dbReference type="InterPro" id="IPR004014">
    <property type="entry name" value="ATPase_P-typ_cation-transptr_N"/>
</dbReference>
<dbReference type="SUPFAM" id="SSF81653">
    <property type="entry name" value="Calcium ATPase, transduction domain A"/>
    <property type="match status" value="1"/>
</dbReference>
<dbReference type="InterPro" id="IPR023298">
    <property type="entry name" value="ATPase_P-typ_TM_dom_sf"/>
</dbReference>
<feature type="transmembrane region" description="Helical" evidence="10">
    <location>
        <begin position="1050"/>
        <end position="1068"/>
    </location>
</feature>
<dbReference type="GO" id="GO:0005886">
    <property type="term" value="C:plasma membrane"/>
    <property type="evidence" value="ECO:0007669"/>
    <property type="project" value="UniProtKB-SubCell"/>
</dbReference>
<dbReference type="GO" id="GO:1902600">
    <property type="term" value="P:proton transmembrane transport"/>
    <property type="evidence" value="ECO:0007669"/>
    <property type="project" value="TreeGrafter"/>
</dbReference>
<keyword evidence="4" id="KW-0547">Nucleotide-binding</keyword>
<evidence type="ECO:0000256" key="9">
    <source>
        <dbReference type="SAM" id="MobiDB-lite"/>
    </source>
</evidence>
<dbReference type="SMART" id="SM00831">
    <property type="entry name" value="Cation_ATPase_N"/>
    <property type="match status" value="1"/>
</dbReference>
<dbReference type="InterPro" id="IPR059000">
    <property type="entry name" value="ATPase_P-type_domA"/>
</dbReference>
<dbReference type="GO" id="GO:0030007">
    <property type="term" value="P:intracellular potassium ion homeostasis"/>
    <property type="evidence" value="ECO:0007669"/>
    <property type="project" value="TreeGrafter"/>
</dbReference>
<dbReference type="Proteomes" id="UP000319257">
    <property type="component" value="Unassembled WGS sequence"/>
</dbReference>
<dbReference type="SFLD" id="SFLDS00003">
    <property type="entry name" value="Haloacid_Dehalogenase"/>
    <property type="match status" value="1"/>
</dbReference>
<dbReference type="Gene3D" id="3.40.50.1000">
    <property type="entry name" value="HAD superfamily/HAD-like"/>
    <property type="match status" value="1"/>
</dbReference>
<gene>
    <name evidence="12" type="ORF">E0L32_002354</name>
</gene>
<feature type="transmembrane region" description="Helical" evidence="10">
    <location>
        <begin position="847"/>
        <end position="869"/>
    </location>
</feature>
<dbReference type="InterPro" id="IPR018303">
    <property type="entry name" value="ATPase_P-typ_P_site"/>
</dbReference>
<dbReference type="GO" id="GO:0016887">
    <property type="term" value="F:ATP hydrolysis activity"/>
    <property type="evidence" value="ECO:0007669"/>
    <property type="project" value="InterPro"/>
</dbReference>
<evidence type="ECO:0000313" key="13">
    <source>
        <dbReference type="Proteomes" id="UP000319257"/>
    </source>
</evidence>
<dbReference type="PRINTS" id="PR00119">
    <property type="entry name" value="CATATPASE"/>
</dbReference>
<feature type="transmembrane region" description="Helical" evidence="10">
    <location>
        <begin position="145"/>
        <end position="165"/>
    </location>
</feature>
<feature type="transmembrane region" description="Helical" evidence="10">
    <location>
        <begin position="177"/>
        <end position="196"/>
    </location>
</feature>
<evidence type="ECO:0000313" key="12">
    <source>
        <dbReference type="EMBL" id="TPX06858.1"/>
    </source>
</evidence>
<feature type="transmembrane region" description="Helical" evidence="10">
    <location>
        <begin position="981"/>
        <end position="998"/>
    </location>
</feature>
<evidence type="ECO:0000259" key="11">
    <source>
        <dbReference type="SMART" id="SM00831"/>
    </source>
</evidence>
<dbReference type="InterPro" id="IPR008250">
    <property type="entry name" value="ATPase_P-typ_transduc_dom_A_sf"/>
</dbReference>